<accession>A0A9Q1ADH9</accession>
<dbReference type="AlphaFoldDB" id="A0A9Q1ADH9"/>
<protein>
    <submittedName>
        <fullName evidence="1">Uncharacterized protein</fullName>
    </submittedName>
</protein>
<reference evidence="1" key="1">
    <citation type="submission" date="2022-11" db="EMBL/GenBank/DDBJ databases">
        <authorList>
            <person name="Hyden B.L."/>
            <person name="Feng K."/>
            <person name="Yates T."/>
            <person name="Jawdy S."/>
            <person name="Smart L.B."/>
            <person name="Muchero W."/>
        </authorList>
    </citation>
    <scope>NUCLEOTIDE SEQUENCE</scope>
    <source>
        <tissue evidence="1">Shoot tip</tissue>
    </source>
</reference>
<reference evidence="1" key="2">
    <citation type="journal article" date="2023" name="Int. J. Mol. Sci.">
        <title>De Novo Assembly and Annotation of 11 Diverse Shrub Willow (Salix) Genomes Reveals Novel Gene Organization in Sex-Linked Regions.</title>
        <authorList>
            <person name="Hyden B."/>
            <person name="Feng K."/>
            <person name="Yates T.B."/>
            <person name="Jawdy S."/>
            <person name="Cereghino C."/>
            <person name="Smart L.B."/>
            <person name="Muchero W."/>
        </authorList>
    </citation>
    <scope>NUCLEOTIDE SEQUENCE</scope>
    <source>
        <tissue evidence="1">Shoot tip</tissue>
    </source>
</reference>
<evidence type="ECO:0000313" key="1">
    <source>
        <dbReference type="EMBL" id="KAJ6767051.1"/>
    </source>
</evidence>
<name>A0A9Q1ADH9_SALPP</name>
<sequence length="109" mass="12451">MDDQDHATRLKLKASEIVIATGNSKEEKKTNYCCNDNLLRRDSADVFRRSTNGIMRPSKLGKEFTDPRHPRFEIGLAYKACDHWTLFSHSSVASFDVLISIHPRKSKSL</sequence>
<evidence type="ECO:0000313" key="2">
    <source>
        <dbReference type="Proteomes" id="UP001151532"/>
    </source>
</evidence>
<comment type="caution">
    <text evidence="1">The sequence shown here is derived from an EMBL/GenBank/DDBJ whole genome shotgun (WGS) entry which is preliminary data.</text>
</comment>
<dbReference type="EMBL" id="JAPFFK010000004">
    <property type="protein sequence ID" value="KAJ6767051.1"/>
    <property type="molecule type" value="Genomic_DNA"/>
</dbReference>
<gene>
    <name evidence="1" type="ORF">OIU79_022920</name>
</gene>
<keyword evidence="2" id="KW-1185">Reference proteome</keyword>
<organism evidence="1 2">
    <name type="scientific">Salix purpurea</name>
    <name type="common">Purple osier willow</name>
    <dbReference type="NCBI Taxonomy" id="77065"/>
    <lineage>
        <taxon>Eukaryota</taxon>
        <taxon>Viridiplantae</taxon>
        <taxon>Streptophyta</taxon>
        <taxon>Embryophyta</taxon>
        <taxon>Tracheophyta</taxon>
        <taxon>Spermatophyta</taxon>
        <taxon>Magnoliopsida</taxon>
        <taxon>eudicotyledons</taxon>
        <taxon>Gunneridae</taxon>
        <taxon>Pentapetalae</taxon>
        <taxon>rosids</taxon>
        <taxon>fabids</taxon>
        <taxon>Malpighiales</taxon>
        <taxon>Salicaceae</taxon>
        <taxon>Saliceae</taxon>
        <taxon>Salix</taxon>
    </lineage>
</organism>
<dbReference type="Proteomes" id="UP001151532">
    <property type="component" value="Chromosome 4"/>
</dbReference>
<proteinExistence type="predicted"/>